<evidence type="ECO:0000256" key="9">
    <source>
        <dbReference type="RuleBase" id="RU368030"/>
    </source>
</evidence>
<evidence type="ECO:0000256" key="8">
    <source>
        <dbReference type="ARBA" id="ARBA00023136"/>
    </source>
</evidence>
<keyword evidence="7 9" id="KW-1133">Transmembrane helix</keyword>
<dbReference type="Pfam" id="PF07963">
    <property type="entry name" value="N_methyl"/>
    <property type="match status" value="1"/>
</dbReference>
<dbReference type="Proteomes" id="UP001596425">
    <property type="component" value="Unassembled WGS sequence"/>
</dbReference>
<comment type="similarity">
    <text evidence="2 9">Belongs to the GSP I family.</text>
</comment>
<keyword evidence="6 9" id="KW-0812">Transmembrane</keyword>
<dbReference type="SUPFAM" id="SSF54523">
    <property type="entry name" value="Pili subunits"/>
    <property type="match status" value="1"/>
</dbReference>
<evidence type="ECO:0000256" key="1">
    <source>
        <dbReference type="ARBA" id="ARBA00004377"/>
    </source>
</evidence>
<evidence type="ECO:0000259" key="10">
    <source>
        <dbReference type="Pfam" id="PF02501"/>
    </source>
</evidence>
<dbReference type="PRINTS" id="PR00885">
    <property type="entry name" value="BCTERIALGSPH"/>
</dbReference>
<dbReference type="EMBL" id="JBHSVR010000001">
    <property type="protein sequence ID" value="MFC6635654.1"/>
    <property type="molecule type" value="Genomic_DNA"/>
</dbReference>
<dbReference type="PANTHER" id="PTHR38779:SF2">
    <property type="entry name" value="TYPE II SECRETION SYSTEM PROTEIN I-RELATED"/>
    <property type="match status" value="1"/>
</dbReference>
<gene>
    <name evidence="11" type="primary">gspI</name>
    <name evidence="11" type="ORF">ACFQBM_20490</name>
</gene>
<dbReference type="InterPro" id="IPR010052">
    <property type="entry name" value="T2SS_protein-GspI"/>
</dbReference>
<dbReference type="NCBIfam" id="TIGR01707">
    <property type="entry name" value="gspI"/>
    <property type="match status" value="1"/>
</dbReference>
<keyword evidence="5 9" id="KW-0997">Cell inner membrane</keyword>
<proteinExistence type="inferred from homology"/>
<comment type="caution">
    <text evidence="11">The sequence shown here is derived from an EMBL/GenBank/DDBJ whole genome shotgun (WGS) entry which is preliminary data.</text>
</comment>
<dbReference type="PROSITE" id="PS00409">
    <property type="entry name" value="PROKAR_NTER_METHYL"/>
    <property type="match status" value="1"/>
</dbReference>
<evidence type="ECO:0000256" key="6">
    <source>
        <dbReference type="ARBA" id="ARBA00022692"/>
    </source>
</evidence>
<dbReference type="PANTHER" id="PTHR38779">
    <property type="entry name" value="TYPE II SECRETION SYSTEM PROTEIN I-RELATED"/>
    <property type="match status" value="1"/>
</dbReference>
<dbReference type="InterPro" id="IPR003413">
    <property type="entry name" value="T2SS_GspI_C"/>
</dbReference>
<accession>A0ABW1YSG2</accession>
<dbReference type="InterPro" id="IPR012902">
    <property type="entry name" value="N_methyl_site"/>
</dbReference>
<dbReference type="RefSeq" id="WP_193192593.1">
    <property type="nucleotide sequence ID" value="NZ_JBHSVR010000001.1"/>
</dbReference>
<dbReference type="InterPro" id="IPR045584">
    <property type="entry name" value="Pilin-like"/>
</dbReference>
<organism evidence="11 12">
    <name type="scientific">Microbulbifer taiwanensis</name>
    <dbReference type="NCBI Taxonomy" id="986746"/>
    <lineage>
        <taxon>Bacteria</taxon>
        <taxon>Pseudomonadati</taxon>
        <taxon>Pseudomonadota</taxon>
        <taxon>Gammaproteobacteria</taxon>
        <taxon>Cellvibrionales</taxon>
        <taxon>Microbulbiferaceae</taxon>
        <taxon>Microbulbifer</taxon>
    </lineage>
</organism>
<comment type="subcellular location">
    <subcellularLocation>
        <location evidence="1 9">Cell inner membrane</location>
        <topology evidence="1 9">Single-pass membrane protein</topology>
    </subcellularLocation>
</comment>
<keyword evidence="4 9" id="KW-0488">Methylation</keyword>
<name>A0ABW1YSG2_9GAMM</name>
<protein>
    <recommendedName>
        <fullName evidence="9">Type II secretion system protein I</fullName>
        <shortName evidence="9">T2SS minor pseudopilin I</shortName>
    </recommendedName>
</protein>
<dbReference type="InterPro" id="IPR002416">
    <property type="entry name" value="T2SS_protein-GspH"/>
</dbReference>
<keyword evidence="12" id="KW-1185">Reference proteome</keyword>
<sequence length="168" mass="18768">MRNAVRGTETPCLCRGRCSFRRPANNAPEVGADHSAFRIPPSALKQAGFTLVEVMVALVIFGVVAASVLKTMQDSVRQQAAMEERLAANLVAQQVLAEVRLRNPWPPLGEKSERVPLGEREWQVTARVENTREERMRHITIQVARPDAEHPTLTLDAWAAKEEGRNHE</sequence>
<comment type="subunit">
    <text evidence="9">Type II secretion is composed of four main components: the outer membrane complex, the inner membrane complex, the cytoplasmic secretion ATPase and the periplasm-spanning pseudopilus.</text>
</comment>
<comment type="PTM">
    <text evidence="9">Cleaved by prepilin peptidase.</text>
</comment>
<keyword evidence="3" id="KW-1003">Cell membrane</keyword>
<evidence type="ECO:0000313" key="11">
    <source>
        <dbReference type="EMBL" id="MFC6635654.1"/>
    </source>
</evidence>
<keyword evidence="8 9" id="KW-0472">Membrane</keyword>
<comment type="function">
    <text evidence="9">Component of the type II secretion system required for the energy-dependent secretion of extracellular factors such as proteases and toxins from the periplasm.</text>
</comment>
<dbReference type="Pfam" id="PF02501">
    <property type="entry name" value="T2SSI"/>
    <property type="match status" value="1"/>
</dbReference>
<reference evidence="12" key="1">
    <citation type="journal article" date="2019" name="Int. J. Syst. Evol. Microbiol.">
        <title>The Global Catalogue of Microorganisms (GCM) 10K type strain sequencing project: providing services to taxonomists for standard genome sequencing and annotation.</title>
        <authorList>
            <consortium name="The Broad Institute Genomics Platform"/>
            <consortium name="The Broad Institute Genome Sequencing Center for Infectious Disease"/>
            <person name="Wu L."/>
            <person name="Ma J."/>
        </authorList>
    </citation>
    <scope>NUCLEOTIDE SEQUENCE [LARGE SCALE GENOMIC DNA]</scope>
    <source>
        <strain evidence="12">CGMCC 1.13718</strain>
    </source>
</reference>
<dbReference type="NCBIfam" id="TIGR02532">
    <property type="entry name" value="IV_pilin_GFxxxE"/>
    <property type="match status" value="1"/>
</dbReference>
<feature type="domain" description="Type II secretion system protein GspI C-terminal" evidence="10">
    <location>
        <begin position="82"/>
        <end position="158"/>
    </location>
</feature>
<evidence type="ECO:0000256" key="2">
    <source>
        <dbReference type="ARBA" id="ARBA00008358"/>
    </source>
</evidence>
<dbReference type="Gene3D" id="3.30.1300.30">
    <property type="entry name" value="GSPII I/J protein-like"/>
    <property type="match status" value="1"/>
</dbReference>
<evidence type="ECO:0000313" key="12">
    <source>
        <dbReference type="Proteomes" id="UP001596425"/>
    </source>
</evidence>
<evidence type="ECO:0000256" key="5">
    <source>
        <dbReference type="ARBA" id="ARBA00022519"/>
    </source>
</evidence>
<evidence type="ECO:0000256" key="4">
    <source>
        <dbReference type="ARBA" id="ARBA00022481"/>
    </source>
</evidence>
<feature type="transmembrane region" description="Helical" evidence="9">
    <location>
        <begin position="47"/>
        <end position="69"/>
    </location>
</feature>
<evidence type="ECO:0000256" key="7">
    <source>
        <dbReference type="ARBA" id="ARBA00022989"/>
    </source>
</evidence>
<evidence type="ECO:0000256" key="3">
    <source>
        <dbReference type="ARBA" id="ARBA00022475"/>
    </source>
</evidence>